<organism evidence="1 2">
    <name type="scientific">Araneus ventricosus</name>
    <name type="common">Orbweaver spider</name>
    <name type="synonym">Epeira ventricosa</name>
    <dbReference type="NCBI Taxonomy" id="182803"/>
    <lineage>
        <taxon>Eukaryota</taxon>
        <taxon>Metazoa</taxon>
        <taxon>Ecdysozoa</taxon>
        <taxon>Arthropoda</taxon>
        <taxon>Chelicerata</taxon>
        <taxon>Arachnida</taxon>
        <taxon>Araneae</taxon>
        <taxon>Araneomorphae</taxon>
        <taxon>Entelegynae</taxon>
        <taxon>Araneoidea</taxon>
        <taxon>Araneidae</taxon>
        <taxon>Araneus</taxon>
    </lineage>
</organism>
<evidence type="ECO:0000313" key="1">
    <source>
        <dbReference type="EMBL" id="GBM63393.1"/>
    </source>
</evidence>
<reference evidence="1 2" key="1">
    <citation type="journal article" date="2019" name="Sci. Rep.">
        <title>Orb-weaving spider Araneus ventricosus genome elucidates the spidroin gene catalogue.</title>
        <authorList>
            <person name="Kono N."/>
            <person name="Nakamura H."/>
            <person name="Ohtoshi R."/>
            <person name="Moran D.A.P."/>
            <person name="Shinohara A."/>
            <person name="Yoshida Y."/>
            <person name="Fujiwara M."/>
            <person name="Mori M."/>
            <person name="Tomita M."/>
            <person name="Arakawa K."/>
        </authorList>
    </citation>
    <scope>NUCLEOTIDE SEQUENCE [LARGE SCALE GENOMIC DNA]</scope>
</reference>
<name>A0A4Y2HDL3_ARAVE</name>
<sequence>MEMKEILWFLQPVWATIPDVYKSYEKLVSCVCKEQCSRCRSLKNGLQSTQLSSYEGHCFHTDMRPRWPSAEGRLLVTDFVIMNSLETRRRRRGGLAIRSRLWGRSVPGSKIHLSVPAAKILKDTPCMCAWCTLTLLARVKRLPFSVAWKFGKAMPAQVPSSLSVNGSKLQDPFQNCLELHQDGTLNSKASFVPRSRDRSKTTY</sequence>
<dbReference type="Proteomes" id="UP000499080">
    <property type="component" value="Unassembled WGS sequence"/>
</dbReference>
<proteinExistence type="predicted"/>
<comment type="caution">
    <text evidence="1">The sequence shown here is derived from an EMBL/GenBank/DDBJ whole genome shotgun (WGS) entry which is preliminary data.</text>
</comment>
<keyword evidence="2" id="KW-1185">Reference proteome</keyword>
<accession>A0A4Y2HDL3</accession>
<protein>
    <submittedName>
        <fullName evidence="1">Uncharacterized protein</fullName>
    </submittedName>
</protein>
<gene>
    <name evidence="1" type="ORF">AVEN_82248_1</name>
</gene>
<dbReference type="EMBL" id="BGPR01001866">
    <property type="protein sequence ID" value="GBM63393.1"/>
    <property type="molecule type" value="Genomic_DNA"/>
</dbReference>
<dbReference type="AlphaFoldDB" id="A0A4Y2HDL3"/>
<evidence type="ECO:0000313" key="2">
    <source>
        <dbReference type="Proteomes" id="UP000499080"/>
    </source>
</evidence>